<organism evidence="13 14">
    <name type="scientific">Sphingobacterium litopenaei</name>
    <dbReference type="NCBI Taxonomy" id="2763500"/>
    <lineage>
        <taxon>Bacteria</taxon>
        <taxon>Pseudomonadati</taxon>
        <taxon>Bacteroidota</taxon>
        <taxon>Sphingobacteriia</taxon>
        <taxon>Sphingobacteriales</taxon>
        <taxon>Sphingobacteriaceae</taxon>
        <taxon>Sphingobacterium</taxon>
    </lineage>
</organism>
<protein>
    <recommendedName>
        <fullName evidence="3">histidine kinase</fullName>
        <ecNumber evidence="3">2.7.13.3</ecNumber>
    </recommendedName>
</protein>
<feature type="modified residue" description="4-aspartylphosphate" evidence="7">
    <location>
        <position position="980"/>
    </location>
</feature>
<evidence type="ECO:0000256" key="6">
    <source>
        <dbReference type="ARBA" id="ARBA00022777"/>
    </source>
</evidence>
<dbReference type="Pfam" id="PF00672">
    <property type="entry name" value="HAMP"/>
    <property type="match status" value="1"/>
</dbReference>
<feature type="modified residue" description="4-aspartylphosphate" evidence="7">
    <location>
        <position position="1126"/>
    </location>
</feature>
<evidence type="ECO:0000256" key="1">
    <source>
        <dbReference type="ARBA" id="ARBA00000085"/>
    </source>
</evidence>
<dbReference type="Pfam" id="PF02518">
    <property type="entry name" value="HATPase_c"/>
    <property type="match status" value="1"/>
</dbReference>
<dbReference type="PRINTS" id="PR00344">
    <property type="entry name" value="BCTRLSENSOR"/>
</dbReference>
<keyword evidence="5" id="KW-0808">Transferase</keyword>
<dbReference type="CDD" id="cd17546">
    <property type="entry name" value="REC_hyHK_CKI1_RcsC-like"/>
    <property type="match status" value="1"/>
</dbReference>
<dbReference type="SMART" id="SM00304">
    <property type="entry name" value="HAMP"/>
    <property type="match status" value="1"/>
</dbReference>
<dbReference type="InterPro" id="IPR036097">
    <property type="entry name" value="HisK_dim/P_sf"/>
</dbReference>
<feature type="domain" description="Histidine kinase" evidence="10">
    <location>
        <begin position="532"/>
        <end position="754"/>
    </location>
</feature>
<dbReference type="SMART" id="SM00388">
    <property type="entry name" value="HisKA"/>
    <property type="match status" value="1"/>
</dbReference>
<dbReference type="InterPro" id="IPR004358">
    <property type="entry name" value="Sig_transdc_His_kin-like_C"/>
</dbReference>
<dbReference type="Gene3D" id="3.40.50.2300">
    <property type="match status" value="3"/>
</dbReference>
<comment type="caution">
    <text evidence="13">The sequence shown here is derived from an EMBL/GenBank/DDBJ whole genome shotgun (WGS) entry which is preliminary data.</text>
</comment>
<comment type="subcellular location">
    <subcellularLocation>
        <location evidence="2">Membrane</location>
    </subcellularLocation>
</comment>
<evidence type="ECO:0000259" key="10">
    <source>
        <dbReference type="PROSITE" id="PS50109"/>
    </source>
</evidence>
<evidence type="ECO:0000313" key="14">
    <source>
        <dbReference type="Proteomes" id="UP000651271"/>
    </source>
</evidence>
<dbReference type="CDD" id="cd19410">
    <property type="entry name" value="HK9-like_sensor"/>
    <property type="match status" value="1"/>
</dbReference>
<dbReference type="Gene3D" id="6.10.340.10">
    <property type="match status" value="1"/>
</dbReference>
<dbReference type="Gene3D" id="3.30.450.40">
    <property type="match status" value="1"/>
</dbReference>
<proteinExistence type="predicted"/>
<evidence type="ECO:0000256" key="5">
    <source>
        <dbReference type="ARBA" id="ARBA00022679"/>
    </source>
</evidence>
<dbReference type="EC" id="2.7.13.3" evidence="3"/>
<dbReference type="InterPro" id="IPR005467">
    <property type="entry name" value="His_kinase_dom"/>
</dbReference>
<feature type="domain" description="Response regulatory" evidence="11">
    <location>
        <begin position="809"/>
        <end position="922"/>
    </location>
</feature>
<keyword evidence="9" id="KW-0472">Membrane</keyword>
<dbReference type="InterPro" id="IPR003594">
    <property type="entry name" value="HATPase_dom"/>
</dbReference>
<dbReference type="InterPro" id="IPR036890">
    <property type="entry name" value="HATPase_C_sf"/>
</dbReference>
<dbReference type="InterPro" id="IPR003018">
    <property type="entry name" value="GAF"/>
</dbReference>
<dbReference type="InterPro" id="IPR003661">
    <property type="entry name" value="HisK_dim/P_dom"/>
</dbReference>
<evidence type="ECO:0000259" key="11">
    <source>
        <dbReference type="PROSITE" id="PS50110"/>
    </source>
</evidence>
<comment type="catalytic activity">
    <reaction evidence="1">
        <text>ATP + protein L-histidine = ADP + protein N-phospho-L-histidine.</text>
        <dbReference type="EC" id="2.7.13.3"/>
    </reaction>
</comment>
<dbReference type="PROSITE" id="PS50110">
    <property type="entry name" value="RESPONSE_REGULATORY"/>
    <property type="match status" value="3"/>
</dbReference>
<feature type="domain" description="Response regulatory" evidence="11">
    <location>
        <begin position="1076"/>
        <end position="1193"/>
    </location>
</feature>
<keyword evidence="9" id="KW-0812">Transmembrane</keyword>
<gene>
    <name evidence="13" type="ORF">H8B04_00940</name>
</gene>
<dbReference type="PANTHER" id="PTHR43047:SF63">
    <property type="entry name" value="HISTIDINE KINASE"/>
    <property type="match status" value="1"/>
</dbReference>
<dbReference type="CDD" id="cd00156">
    <property type="entry name" value="REC"/>
    <property type="match status" value="1"/>
</dbReference>
<dbReference type="CDD" id="cd06225">
    <property type="entry name" value="HAMP"/>
    <property type="match status" value="1"/>
</dbReference>
<keyword evidence="4 7" id="KW-0597">Phosphoprotein</keyword>
<dbReference type="SUPFAM" id="SSF55874">
    <property type="entry name" value="ATPase domain of HSP90 chaperone/DNA topoisomerase II/histidine kinase"/>
    <property type="match status" value="1"/>
</dbReference>
<dbReference type="Pfam" id="PF13185">
    <property type="entry name" value="GAF_2"/>
    <property type="match status" value="1"/>
</dbReference>
<dbReference type="RefSeq" id="WP_165290972.1">
    <property type="nucleotide sequence ID" value="NZ_JACOIJ010000001.1"/>
</dbReference>
<evidence type="ECO:0000256" key="8">
    <source>
        <dbReference type="SAM" id="Coils"/>
    </source>
</evidence>
<feature type="coiled-coil region" evidence="8">
    <location>
        <begin position="432"/>
        <end position="501"/>
    </location>
</feature>
<dbReference type="Gene3D" id="3.30.565.10">
    <property type="entry name" value="Histidine kinase-like ATPase, C-terminal domain"/>
    <property type="match status" value="1"/>
</dbReference>
<dbReference type="PROSITE" id="PS50885">
    <property type="entry name" value="HAMP"/>
    <property type="match status" value="1"/>
</dbReference>
<keyword evidence="8" id="KW-0175">Coiled coil</keyword>
<dbReference type="InterPro" id="IPR007891">
    <property type="entry name" value="CHASE3"/>
</dbReference>
<dbReference type="Proteomes" id="UP000651271">
    <property type="component" value="Unassembled WGS sequence"/>
</dbReference>
<feature type="transmembrane region" description="Helical" evidence="9">
    <location>
        <begin position="12"/>
        <end position="31"/>
    </location>
</feature>
<dbReference type="Pfam" id="PF05227">
    <property type="entry name" value="CHASE3"/>
    <property type="match status" value="1"/>
</dbReference>
<dbReference type="SMART" id="SM00448">
    <property type="entry name" value="REC"/>
    <property type="match status" value="3"/>
</dbReference>
<dbReference type="EMBL" id="JACOIJ010000001">
    <property type="protein sequence ID" value="MBD1428141.1"/>
    <property type="molecule type" value="Genomic_DNA"/>
</dbReference>
<evidence type="ECO:0000256" key="7">
    <source>
        <dbReference type="PROSITE-ProRule" id="PRU00169"/>
    </source>
</evidence>
<dbReference type="InterPro" id="IPR003660">
    <property type="entry name" value="HAMP_dom"/>
</dbReference>
<dbReference type="InterPro" id="IPR029016">
    <property type="entry name" value="GAF-like_dom_sf"/>
</dbReference>
<sequence length="1196" mass="134824">MPKHLIKKLQIGFGLSFIILLITSIASFISVRNQINLRTKVLNTQNTLLQADRALVDLLNAETGQRGYLLTNNEEFLKPFYRGLKSLPKSLDEINKQLDSSPEQSARVDSITRLINTRLSILENLVIAKKNQEQINLDLLNEGRIYMDSCRSLIENLIATENAALQMHSAAMNKTSNYTSIFILLACGISLVITFFFYQQIRNEFAAREQLQRQLQDKDEQLAKRLATVQRIASKIAEGDYSVRANEDEKDHLGGIAAALNEMTAALQKSFNEISANEWKQTGLVKINEILTGNKPEDEIAKDALAHLIHYGECMNGAFYTLENKMLIMKSAHGLESKMAKNYQPGEGMVGQVFLDKKPRVLENINTEDYVVSFAAGQLKLPHLVWLPLTAKGECFGVVELASDKKFEEEDLGFFEEACKLITLEILAAKSRQRIQMLLEETQAQSEELQMQHSELEGLNNELEAYTQRLQASEEELKVQQEELLQSNQELEERTKLLEEKNHLIAIRNAEIQKKAEELALSTKYKSEFLANMSHELRTPLNSILLLSRLMVENADENLNEDQIESAKVIQSSGTSLLSLIDEILDLSKIEAGKMKLEYESVSLASTCQDLHKMFKPVAEDRGLAFITEIDSELSEAIETDKLRLEQVLRNLISNAIKFTQQGEIKLKISADPQRQNNILFAVSDTGIGISEDKQKIIFEAFQQADGSTRRKFGGTGLGLSISREIVRLLGGKISVESRIGEGSTFTVSIPSHKITEVKEENFTELSVEEPSKTAEVQVVEKVVPAYTISHIPEEIEDDRNNMQPGDKLILIVEDDTNFAKALLKYTHQQNYKGIVLVRGDQVLEVAEKYKPLAILLDIQLPVKNGWEVMDELKSNSKTRHIPVHIMSSLQMKKESLMKGAIDFINKPIALEHMGQIFKKIEEALNRHAQKVLIVEENPKHAAALSYFLNNYDISSEIKSNVEDSVKTLLNSKVNCVILDMGLPDRTGYETLEAIKKHEGLENLPIIIFTGKNLSHAEELKIKNYADSVVIKTAHSFQRILDEVGLFLHLVEEQNGEPKNKTNRLGALGDVLNGKTILIADDDVRNIFSLTKILEKYKVNVISAMNGKEALDQLENNPNISMVLMDMMMPEMDGYETIQKIRNMQAYKYLPIISVTAKAMTGDREKCIQAGASDYISKPVDKDQLLSLLRVWLYEI</sequence>
<dbReference type="Pfam" id="PF00512">
    <property type="entry name" value="HisKA"/>
    <property type="match status" value="1"/>
</dbReference>
<feature type="coiled-coil region" evidence="8">
    <location>
        <begin position="201"/>
        <end position="228"/>
    </location>
</feature>
<evidence type="ECO:0000259" key="12">
    <source>
        <dbReference type="PROSITE" id="PS50885"/>
    </source>
</evidence>
<feature type="transmembrane region" description="Helical" evidence="9">
    <location>
        <begin position="177"/>
        <end position="198"/>
    </location>
</feature>
<dbReference type="PROSITE" id="PS50109">
    <property type="entry name" value="HIS_KIN"/>
    <property type="match status" value="1"/>
</dbReference>
<reference evidence="13 14" key="1">
    <citation type="submission" date="2020-08" db="EMBL/GenBank/DDBJ databases">
        <title>Sphingobacterium sp. DN04309 isolated from aquaculture water.</title>
        <authorList>
            <person name="Zhang M."/>
        </authorList>
    </citation>
    <scope>NUCLEOTIDE SEQUENCE [LARGE SCALE GENOMIC DNA]</scope>
    <source>
        <strain evidence="13 14">DN04309</strain>
    </source>
</reference>
<dbReference type="SUPFAM" id="SSF52172">
    <property type="entry name" value="CheY-like"/>
    <property type="match status" value="3"/>
</dbReference>
<evidence type="ECO:0000313" key="13">
    <source>
        <dbReference type="EMBL" id="MBD1428141.1"/>
    </source>
</evidence>
<dbReference type="InterPro" id="IPR011006">
    <property type="entry name" value="CheY-like_superfamily"/>
</dbReference>
<dbReference type="SUPFAM" id="SSF55781">
    <property type="entry name" value="GAF domain-like"/>
    <property type="match status" value="1"/>
</dbReference>
<dbReference type="SUPFAM" id="SSF47384">
    <property type="entry name" value="Homodimeric domain of signal transducing histidine kinase"/>
    <property type="match status" value="1"/>
</dbReference>
<keyword evidence="9" id="KW-1133">Transmembrane helix</keyword>
<evidence type="ECO:0000256" key="9">
    <source>
        <dbReference type="SAM" id="Phobius"/>
    </source>
</evidence>
<feature type="modified residue" description="4-aspartylphosphate" evidence="7">
    <location>
        <position position="858"/>
    </location>
</feature>
<feature type="domain" description="Response regulatory" evidence="11">
    <location>
        <begin position="931"/>
        <end position="1047"/>
    </location>
</feature>
<name>A0ABR7YA04_9SPHI</name>
<dbReference type="PANTHER" id="PTHR43047">
    <property type="entry name" value="TWO-COMPONENT HISTIDINE PROTEIN KINASE"/>
    <property type="match status" value="1"/>
</dbReference>
<dbReference type="CDD" id="cd16922">
    <property type="entry name" value="HATPase_EvgS-ArcB-TorS-like"/>
    <property type="match status" value="1"/>
</dbReference>
<dbReference type="InterPro" id="IPR001789">
    <property type="entry name" value="Sig_transdc_resp-reg_receiver"/>
</dbReference>
<keyword evidence="6" id="KW-0418">Kinase</keyword>
<evidence type="ECO:0000256" key="4">
    <source>
        <dbReference type="ARBA" id="ARBA00022553"/>
    </source>
</evidence>
<evidence type="ECO:0000256" key="3">
    <source>
        <dbReference type="ARBA" id="ARBA00012438"/>
    </source>
</evidence>
<dbReference type="CDD" id="cd00082">
    <property type="entry name" value="HisKA"/>
    <property type="match status" value="1"/>
</dbReference>
<feature type="domain" description="HAMP" evidence="12">
    <location>
        <begin position="220"/>
        <end position="272"/>
    </location>
</feature>
<dbReference type="SUPFAM" id="SSF158472">
    <property type="entry name" value="HAMP domain-like"/>
    <property type="match status" value="1"/>
</dbReference>
<dbReference type="SMART" id="SM00387">
    <property type="entry name" value="HATPase_c"/>
    <property type="match status" value="1"/>
</dbReference>
<accession>A0ABR7YA04</accession>
<keyword evidence="14" id="KW-1185">Reference proteome</keyword>
<dbReference type="Pfam" id="PF00072">
    <property type="entry name" value="Response_reg"/>
    <property type="match status" value="3"/>
</dbReference>
<evidence type="ECO:0000256" key="2">
    <source>
        <dbReference type="ARBA" id="ARBA00004370"/>
    </source>
</evidence>
<dbReference type="Gene3D" id="1.10.287.130">
    <property type="match status" value="1"/>
</dbReference>